<evidence type="ECO:0000313" key="1">
    <source>
        <dbReference type="EMBL" id="KPI94331.1"/>
    </source>
</evidence>
<keyword evidence="2" id="KW-1185">Reference proteome</keyword>
<sequence>MRSAAARRPPVRGLYVSRSGSLLRTAPYEISPRGARRCRPPLRVPSLNASEAAARWAQGHRMPSPLSAGAPPRDNRRFRIDKRDSCFGVVKSRTRVCIGMDRRCVPHTDPRAALPSPICCVSVAFYRVSIAYPPRFHSVSRTDCIIWTFPLHS</sequence>
<dbReference type="Proteomes" id="UP000053268">
    <property type="component" value="Unassembled WGS sequence"/>
</dbReference>
<reference evidence="1 2" key="1">
    <citation type="journal article" date="2015" name="Nat. Commun.">
        <title>Outbred genome sequencing and CRISPR/Cas9 gene editing in butterflies.</title>
        <authorList>
            <person name="Li X."/>
            <person name="Fan D."/>
            <person name="Zhang W."/>
            <person name="Liu G."/>
            <person name="Zhang L."/>
            <person name="Zhao L."/>
            <person name="Fang X."/>
            <person name="Chen L."/>
            <person name="Dong Y."/>
            <person name="Chen Y."/>
            <person name="Ding Y."/>
            <person name="Zhao R."/>
            <person name="Feng M."/>
            <person name="Zhu Y."/>
            <person name="Feng Y."/>
            <person name="Jiang X."/>
            <person name="Zhu D."/>
            <person name="Xiang H."/>
            <person name="Feng X."/>
            <person name="Li S."/>
            <person name="Wang J."/>
            <person name="Zhang G."/>
            <person name="Kronforst M.R."/>
            <person name="Wang W."/>
        </authorList>
    </citation>
    <scope>NUCLEOTIDE SEQUENCE [LARGE SCALE GENOMIC DNA]</scope>
    <source>
        <strain evidence="1">Ya'a_city_454_Px</strain>
        <tissue evidence="1">Whole body</tissue>
    </source>
</reference>
<dbReference type="AlphaFoldDB" id="A0A194PLL9"/>
<gene>
    <name evidence="1" type="ORF">RR46_04399</name>
</gene>
<accession>A0A194PLL9</accession>
<organism evidence="1 2">
    <name type="scientific">Papilio xuthus</name>
    <name type="common">Asian swallowtail butterfly</name>
    <dbReference type="NCBI Taxonomy" id="66420"/>
    <lineage>
        <taxon>Eukaryota</taxon>
        <taxon>Metazoa</taxon>
        <taxon>Ecdysozoa</taxon>
        <taxon>Arthropoda</taxon>
        <taxon>Hexapoda</taxon>
        <taxon>Insecta</taxon>
        <taxon>Pterygota</taxon>
        <taxon>Neoptera</taxon>
        <taxon>Endopterygota</taxon>
        <taxon>Lepidoptera</taxon>
        <taxon>Glossata</taxon>
        <taxon>Ditrysia</taxon>
        <taxon>Papilionoidea</taxon>
        <taxon>Papilionidae</taxon>
        <taxon>Papilioninae</taxon>
        <taxon>Papilio</taxon>
    </lineage>
</organism>
<proteinExistence type="predicted"/>
<protein>
    <submittedName>
        <fullName evidence="1">Uncharacterized protein</fullName>
    </submittedName>
</protein>
<name>A0A194PLL9_PAPXU</name>
<evidence type="ECO:0000313" key="2">
    <source>
        <dbReference type="Proteomes" id="UP000053268"/>
    </source>
</evidence>
<dbReference type="EMBL" id="KQ459599">
    <property type="protein sequence ID" value="KPI94331.1"/>
    <property type="molecule type" value="Genomic_DNA"/>
</dbReference>